<sequence>MPLVDQALYVEGALVGAAWQFSGRVFVEDPAGSGAWRKATAGEVEVELKFLGEWWEIPHSMETLMTDASGNVSFAGSWQTGNYTMEARHLQSGDKYKVRIDCHEDGTYDVTVEIE</sequence>
<comment type="caution">
    <text evidence="1">The sequence shown here is derived from an EMBL/GenBank/DDBJ whole genome shotgun (WGS) entry which is preliminary data.</text>
</comment>
<dbReference type="AlphaFoldDB" id="X1S2C3"/>
<proteinExistence type="predicted"/>
<reference evidence="1" key="1">
    <citation type="journal article" date="2014" name="Front. Microbiol.">
        <title>High frequency of phylogenetically diverse reductive dehalogenase-homologous genes in deep subseafloor sedimentary metagenomes.</title>
        <authorList>
            <person name="Kawai M."/>
            <person name="Futagami T."/>
            <person name="Toyoda A."/>
            <person name="Takaki Y."/>
            <person name="Nishi S."/>
            <person name="Hori S."/>
            <person name="Arai W."/>
            <person name="Tsubouchi T."/>
            <person name="Morono Y."/>
            <person name="Uchiyama I."/>
            <person name="Ito T."/>
            <person name="Fujiyama A."/>
            <person name="Inagaki F."/>
            <person name="Takami H."/>
        </authorList>
    </citation>
    <scope>NUCLEOTIDE SEQUENCE</scope>
    <source>
        <strain evidence="1">Expedition CK06-06</strain>
    </source>
</reference>
<protein>
    <submittedName>
        <fullName evidence="1">Uncharacterized protein</fullName>
    </submittedName>
</protein>
<organism evidence="1">
    <name type="scientific">marine sediment metagenome</name>
    <dbReference type="NCBI Taxonomy" id="412755"/>
    <lineage>
        <taxon>unclassified sequences</taxon>
        <taxon>metagenomes</taxon>
        <taxon>ecological metagenomes</taxon>
    </lineage>
</organism>
<dbReference type="EMBL" id="BARW01012741">
    <property type="protein sequence ID" value="GAI73321.1"/>
    <property type="molecule type" value="Genomic_DNA"/>
</dbReference>
<evidence type="ECO:0000313" key="1">
    <source>
        <dbReference type="EMBL" id="GAI73321.1"/>
    </source>
</evidence>
<gene>
    <name evidence="1" type="ORF">S12H4_23821</name>
</gene>
<name>X1S2C3_9ZZZZ</name>
<accession>X1S2C3</accession>